<keyword evidence="2" id="KW-0378">Hydrolase</keyword>
<dbReference type="InterPro" id="IPR052558">
    <property type="entry name" value="Siderophore_Hydrolase_D"/>
</dbReference>
<protein>
    <recommendedName>
        <fullName evidence="6">Alpha/beta superfamily hydrolase</fullName>
    </recommendedName>
</protein>
<evidence type="ECO:0000256" key="3">
    <source>
        <dbReference type="SAM" id="SignalP"/>
    </source>
</evidence>
<dbReference type="PANTHER" id="PTHR40841:SF2">
    <property type="entry name" value="SIDEROPHORE-DEGRADING ESTERASE (EUROFUNG)"/>
    <property type="match status" value="1"/>
</dbReference>
<name>A0A2S4N6P6_9FLAO</name>
<accession>A0A2S4N6P6</accession>
<dbReference type="InterPro" id="IPR000801">
    <property type="entry name" value="Esterase-like"/>
</dbReference>
<evidence type="ECO:0000313" key="5">
    <source>
        <dbReference type="Proteomes" id="UP000237056"/>
    </source>
</evidence>
<organism evidence="4 5">
    <name type="scientific">Flavobacterium croceum DSM 17960</name>
    <dbReference type="NCBI Taxonomy" id="1121886"/>
    <lineage>
        <taxon>Bacteria</taxon>
        <taxon>Pseudomonadati</taxon>
        <taxon>Bacteroidota</taxon>
        <taxon>Flavobacteriia</taxon>
        <taxon>Flavobacteriales</taxon>
        <taxon>Flavobacteriaceae</taxon>
        <taxon>Flavobacterium</taxon>
    </lineage>
</organism>
<dbReference type="GO" id="GO:0016788">
    <property type="term" value="F:hydrolase activity, acting on ester bonds"/>
    <property type="evidence" value="ECO:0007669"/>
    <property type="project" value="TreeGrafter"/>
</dbReference>
<evidence type="ECO:0000313" key="4">
    <source>
        <dbReference type="EMBL" id="POS01351.1"/>
    </source>
</evidence>
<sequence>MKKATTLLLLFFMFTSFSQKKSPLSIGETVTLESKILSEKRLLNIYLPDTYNQESIDYPVIYLLDGSTNEDFLHIAGLVQFFNLQFKMPKCIVVGIANVDRKRDFTHHTDLKDLKTKFPTTGKSNDFINFIEQELQPYIESNYKVSDKKYLIGQSLGGLLGTEILLKKSYLFSNYIIVSPSLWWDNESMLNNAKELFSSQLDIPITVYIAVGKEGSTMEEEAKKLYELLLNSGKKQLTTTFKYFENENHATILHNSIYNAFLNEFPFKEK</sequence>
<feature type="chain" id="PRO_5015783035" description="Alpha/beta superfamily hydrolase" evidence="3">
    <location>
        <begin position="19"/>
        <end position="270"/>
    </location>
</feature>
<dbReference type="AlphaFoldDB" id="A0A2S4N6P6"/>
<evidence type="ECO:0008006" key="6">
    <source>
        <dbReference type="Google" id="ProtNLM"/>
    </source>
</evidence>
<dbReference type="Pfam" id="PF00756">
    <property type="entry name" value="Esterase"/>
    <property type="match status" value="1"/>
</dbReference>
<dbReference type="Proteomes" id="UP000237056">
    <property type="component" value="Unassembled WGS sequence"/>
</dbReference>
<feature type="signal peptide" evidence="3">
    <location>
        <begin position="1"/>
        <end position="18"/>
    </location>
</feature>
<dbReference type="Gene3D" id="3.40.50.1820">
    <property type="entry name" value="alpha/beta hydrolase"/>
    <property type="match status" value="1"/>
</dbReference>
<comment type="caution">
    <text evidence="4">The sequence shown here is derived from an EMBL/GenBank/DDBJ whole genome shotgun (WGS) entry which is preliminary data.</text>
</comment>
<dbReference type="RefSeq" id="WP_103726456.1">
    <property type="nucleotide sequence ID" value="NZ_PQNY01000011.1"/>
</dbReference>
<keyword evidence="5" id="KW-1185">Reference proteome</keyword>
<dbReference type="EMBL" id="PQNY01000011">
    <property type="protein sequence ID" value="POS01351.1"/>
    <property type="molecule type" value="Genomic_DNA"/>
</dbReference>
<dbReference type="InterPro" id="IPR029058">
    <property type="entry name" value="AB_hydrolase_fold"/>
</dbReference>
<comment type="similarity">
    <text evidence="1">Belongs to the esterase D family.</text>
</comment>
<keyword evidence="3" id="KW-0732">Signal</keyword>
<evidence type="ECO:0000256" key="1">
    <source>
        <dbReference type="ARBA" id="ARBA00005622"/>
    </source>
</evidence>
<dbReference type="PANTHER" id="PTHR40841">
    <property type="entry name" value="SIDEROPHORE TRIACETYLFUSARININE C ESTERASE"/>
    <property type="match status" value="1"/>
</dbReference>
<evidence type="ECO:0000256" key="2">
    <source>
        <dbReference type="ARBA" id="ARBA00022801"/>
    </source>
</evidence>
<dbReference type="OrthoDB" id="9784036at2"/>
<proteinExistence type="inferred from homology"/>
<gene>
    <name evidence="4" type="ORF">Q361_11162</name>
</gene>
<dbReference type="SUPFAM" id="SSF53474">
    <property type="entry name" value="alpha/beta-Hydrolases"/>
    <property type="match status" value="1"/>
</dbReference>
<reference evidence="4 5" key="1">
    <citation type="submission" date="2018-01" db="EMBL/GenBank/DDBJ databases">
        <title>Genomic Encyclopedia of Type Strains, Phase I: the one thousand microbial genomes (KMG-I) project.</title>
        <authorList>
            <person name="Goeker M."/>
        </authorList>
    </citation>
    <scope>NUCLEOTIDE SEQUENCE [LARGE SCALE GENOMIC DNA]</scope>
    <source>
        <strain evidence="4 5">DSM 17960</strain>
    </source>
</reference>